<evidence type="ECO:0000313" key="1">
    <source>
        <dbReference type="EMBL" id="TDO03370.1"/>
    </source>
</evidence>
<gene>
    <name evidence="1" type="ORF">DET52_103315</name>
</gene>
<dbReference type="PROSITE" id="PS51257">
    <property type="entry name" value="PROKAR_LIPOPROTEIN"/>
    <property type="match status" value="1"/>
</dbReference>
<accession>A0A4R6H5E5</accession>
<dbReference type="AlphaFoldDB" id="A0A4R6H5E5"/>
<protein>
    <submittedName>
        <fullName evidence="1">Uncharacterized protein DUF4249</fullName>
    </submittedName>
</protein>
<dbReference type="InterPro" id="IPR025345">
    <property type="entry name" value="DUF4249"/>
</dbReference>
<comment type="caution">
    <text evidence="1">The sequence shown here is derived from an EMBL/GenBank/DDBJ whole genome shotgun (WGS) entry which is preliminary data.</text>
</comment>
<evidence type="ECO:0000313" key="2">
    <source>
        <dbReference type="Proteomes" id="UP000294848"/>
    </source>
</evidence>
<sequence length="305" mass="35260">MKLTTPKRLFFLVCISFLVSCEKEVSFNLKEPEPTLCLNCIMEAGNRDSIVMYVSQIQSAADEQELRPVEDASIIFQKNGVVQENIINRGKGIFVLNQSPEPGAHYTIEVSSEGFKTIKAETRVPQVPTAQAWFKTDTIPDDEWAKGYYTQNRLEVALSDQPGKQNYWFIGAKVFRDPHGELYGEFRVSYVSDKLNFDSFNRYDRQNYWPPFTNFEYYGALRLSDESFQESTFSFSIDVARELFVISADEHFDKHYKSSIKHFLVYEYDTTPIFEPVQIYSNIENGFGIFGAIAISHFDFNNHFD</sequence>
<dbReference type="Pfam" id="PF14054">
    <property type="entry name" value="DUF4249"/>
    <property type="match status" value="1"/>
</dbReference>
<organism evidence="1 2">
    <name type="scientific">Sunxiuqinia elliptica</name>
    <dbReference type="NCBI Taxonomy" id="655355"/>
    <lineage>
        <taxon>Bacteria</taxon>
        <taxon>Pseudomonadati</taxon>
        <taxon>Bacteroidota</taxon>
        <taxon>Bacteroidia</taxon>
        <taxon>Marinilabiliales</taxon>
        <taxon>Prolixibacteraceae</taxon>
        <taxon>Sunxiuqinia</taxon>
    </lineage>
</organism>
<dbReference type="RefSeq" id="WP_133464717.1">
    <property type="nucleotide sequence ID" value="NZ_SNWI01000003.1"/>
</dbReference>
<dbReference type="OrthoDB" id="1466461at2"/>
<proteinExistence type="predicted"/>
<dbReference type="EMBL" id="SNWI01000003">
    <property type="protein sequence ID" value="TDO03370.1"/>
    <property type="molecule type" value="Genomic_DNA"/>
</dbReference>
<reference evidence="1 2" key="1">
    <citation type="submission" date="2019-03" db="EMBL/GenBank/DDBJ databases">
        <title>Freshwater and sediment microbial communities from various areas in North America, analyzing microbe dynamics in response to fracking.</title>
        <authorList>
            <person name="Lamendella R."/>
        </authorList>
    </citation>
    <scope>NUCLEOTIDE SEQUENCE [LARGE SCALE GENOMIC DNA]</scope>
    <source>
        <strain evidence="1 2">114D</strain>
    </source>
</reference>
<dbReference type="Proteomes" id="UP000294848">
    <property type="component" value="Unassembled WGS sequence"/>
</dbReference>
<name>A0A4R6H5E5_9BACT</name>